<keyword evidence="1" id="KW-0472">Membrane</keyword>
<reference evidence="2 3" key="1">
    <citation type="submission" date="2018-06" db="EMBL/GenBank/DDBJ databases">
        <authorList>
            <consortium name="Pathogen Informatics"/>
            <person name="Doyle S."/>
        </authorList>
    </citation>
    <scope>NUCLEOTIDE SEQUENCE [LARGE SCALE GENOMIC DNA]</scope>
    <source>
        <strain evidence="2 3">NCTC10288</strain>
    </source>
</reference>
<dbReference type="EMBL" id="LS483460">
    <property type="protein sequence ID" value="SQH98737.1"/>
    <property type="molecule type" value="Genomic_DNA"/>
</dbReference>
<keyword evidence="1" id="KW-0812">Transmembrane</keyword>
<sequence length="288" mass="32222">MRIRRSQTVVLTVAVTVAVFVGAVAVWFAVPYSPLRSEFSQDVEQAQAAAYTDSADVFVEEDFAAFPDAIQNYIQRNGYIGTPKYSWVHLEFADVDFLQGKDGRKLKIDYDQYNFATNPRRLAMVDSAVAGVPFQGYDYFADGKGGMKGVIGKAVALFDQRGPEMDKAALVTYLAESLFIPQSLLRNDIHFTELSEREVEASITYEGITVSGVFTFNEAYEMIAFTTSDRALSSEDGTITHVDWTARCADYRPDSQGIRLPTKFQAVWNYPEQDVIYFDGAIERVTFG</sequence>
<gene>
    <name evidence="2" type="ORF">NCTC10288_00435</name>
</gene>
<dbReference type="AlphaFoldDB" id="A0A2X4R6B1"/>
<name>A0A2X4R6B1_9CORY</name>
<accession>A0A2X4R6B1</accession>
<protein>
    <submittedName>
        <fullName evidence="2">Uncharacterized protein</fullName>
    </submittedName>
</protein>
<evidence type="ECO:0000313" key="3">
    <source>
        <dbReference type="Proteomes" id="UP000249264"/>
    </source>
</evidence>
<evidence type="ECO:0000256" key="1">
    <source>
        <dbReference type="SAM" id="Phobius"/>
    </source>
</evidence>
<keyword evidence="1" id="KW-1133">Transmembrane helix</keyword>
<feature type="transmembrane region" description="Helical" evidence="1">
    <location>
        <begin position="9"/>
        <end position="30"/>
    </location>
</feature>
<dbReference type="KEGG" id="cmin:NCTC10288_00435"/>
<evidence type="ECO:0000313" key="2">
    <source>
        <dbReference type="EMBL" id="SQH98737.1"/>
    </source>
</evidence>
<dbReference type="Pfam" id="PF20181">
    <property type="entry name" value="DUF6544"/>
    <property type="match status" value="1"/>
</dbReference>
<organism evidence="2 3">
    <name type="scientific">Corynebacterium minutissimum</name>
    <dbReference type="NCBI Taxonomy" id="38301"/>
    <lineage>
        <taxon>Bacteria</taxon>
        <taxon>Bacillati</taxon>
        <taxon>Actinomycetota</taxon>
        <taxon>Actinomycetes</taxon>
        <taxon>Mycobacteriales</taxon>
        <taxon>Corynebacteriaceae</taxon>
        <taxon>Corynebacterium</taxon>
    </lineage>
</organism>
<dbReference type="InterPro" id="IPR046674">
    <property type="entry name" value="DUF6544"/>
</dbReference>
<proteinExistence type="predicted"/>
<dbReference type="Proteomes" id="UP000249264">
    <property type="component" value="Chromosome 1"/>
</dbReference>